<dbReference type="Proteomes" id="UP001151518">
    <property type="component" value="Unassembled WGS sequence"/>
</dbReference>
<dbReference type="PANTHER" id="PTHR42907:SF1">
    <property type="entry name" value="FMN-LINKED OXIDOREDUCTASES SUPERFAMILY PROTEIN"/>
    <property type="match status" value="1"/>
</dbReference>
<dbReference type="InterPro" id="IPR035587">
    <property type="entry name" value="DUS-like_FMN-bd"/>
</dbReference>
<keyword evidence="3" id="KW-0694">RNA-binding</keyword>
<evidence type="ECO:0000256" key="3">
    <source>
        <dbReference type="ARBA" id="ARBA00022884"/>
    </source>
</evidence>
<dbReference type="EMBL" id="JANBTW010000003">
    <property type="protein sequence ID" value="KAJ2680773.1"/>
    <property type="molecule type" value="Genomic_DNA"/>
</dbReference>
<dbReference type="InterPro" id="IPR013785">
    <property type="entry name" value="Aldolase_TIM"/>
</dbReference>
<dbReference type="InterPro" id="IPR004653">
    <property type="entry name" value="DusA"/>
</dbReference>
<comment type="caution">
    <text evidence="6">The sequence shown here is derived from an EMBL/GenBank/DDBJ whole genome shotgun (WGS) entry which is preliminary data.</text>
</comment>
<evidence type="ECO:0000256" key="2">
    <source>
        <dbReference type="ARBA" id="ARBA00022857"/>
    </source>
</evidence>
<keyword evidence="2" id="KW-0521">NADP</keyword>
<dbReference type="Gene3D" id="3.20.20.70">
    <property type="entry name" value="Aldolase class I"/>
    <property type="match status" value="1"/>
</dbReference>
<feature type="region of interest" description="Disordered" evidence="4">
    <location>
        <begin position="391"/>
        <end position="411"/>
    </location>
</feature>
<protein>
    <recommendedName>
        <fullName evidence="5">DUS-like FMN-binding domain-containing protein</fullName>
    </recommendedName>
</protein>
<dbReference type="OrthoDB" id="10262250at2759"/>
<evidence type="ECO:0000256" key="1">
    <source>
        <dbReference type="ARBA" id="ARBA00022555"/>
    </source>
</evidence>
<evidence type="ECO:0000259" key="5">
    <source>
        <dbReference type="Pfam" id="PF01207"/>
    </source>
</evidence>
<dbReference type="Pfam" id="PF01207">
    <property type="entry name" value="Dus"/>
    <property type="match status" value="1"/>
</dbReference>
<reference evidence="6" key="1">
    <citation type="submission" date="2022-07" db="EMBL/GenBank/DDBJ databases">
        <title>Phylogenomic reconstructions and comparative analyses of Kickxellomycotina fungi.</title>
        <authorList>
            <person name="Reynolds N.K."/>
            <person name="Stajich J.E."/>
            <person name="Barry K."/>
            <person name="Grigoriev I.V."/>
            <person name="Crous P."/>
            <person name="Smith M.E."/>
        </authorList>
    </citation>
    <scope>NUCLEOTIDE SEQUENCE</scope>
    <source>
        <strain evidence="6">NRRL 3115</strain>
    </source>
</reference>
<organism evidence="6 7">
    <name type="scientific">Coemansia spiralis</name>
    <dbReference type="NCBI Taxonomy" id="417178"/>
    <lineage>
        <taxon>Eukaryota</taxon>
        <taxon>Fungi</taxon>
        <taxon>Fungi incertae sedis</taxon>
        <taxon>Zoopagomycota</taxon>
        <taxon>Kickxellomycotina</taxon>
        <taxon>Kickxellomycetes</taxon>
        <taxon>Kickxellales</taxon>
        <taxon>Kickxellaceae</taxon>
        <taxon>Coemansia</taxon>
    </lineage>
</organism>
<sequence>MASQLRRLRTSVAPMIDVTDSYYLRLLRLISPFGNHQLWTEMIHANTFSHGHMHLNKRKLVQHIPIRELQDFSHGVVVQIGASQPEDAYIAVRELAKLGIRHINLNCGCPSRDVQMGSFGVVLMKTPETTAQIVQAMSLAAKEASGPPDSSSGAASRSIKISVKCRIGVDEDESPEFLYRFIDTITDKSSPSDPVDIILHARRAWLQGLSPEENRIVPQLNHTRVYEMTKAFPHLSFSINGGIDSVDAVAKHLESSKIDSVMMGRKIREDPWFLSLLDQHIYGVAEGLVPSHMDVLARYMEFADEMHKEYATRYSVLGRPLGAFFHGRKGRSMRAHLNHMFAQARIKSPGSSAKRGCVHRYSATFSELLQEAMGRAEAEHNERVATAIARAEASGKPDGSSAECKTVAVNA</sequence>
<evidence type="ECO:0000256" key="4">
    <source>
        <dbReference type="SAM" id="MobiDB-lite"/>
    </source>
</evidence>
<dbReference type="GO" id="GO:0000049">
    <property type="term" value="F:tRNA binding"/>
    <property type="evidence" value="ECO:0007669"/>
    <property type="project" value="UniProtKB-KW"/>
</dbReference>
<accession>A0A9W8L143</accession>
<evidence type="ECO:0000313" key="7">
    <source>
        <dbReference type="Proteomes" id="UP001151518"/>
    </source>
</evidence>
<dbReference type="AlphaFoldDB" id="A0A9W8L143"/>
<dbReference type="SUPFAM" id="SSF51395">
    <property type="entry name" value="FMN-linked oxidoreductases"/>
    <property type="match status" value="1"/>
</dbReference>
<name>A0A9W8L143_9FUNG</name>
<evidence type="ECO:0000313" key="6">
    <source>
        <dbReference type="EMBL" id="KAJ2680773.1"/>
    </source>
</evidence>
<gene>
    <name evidence="6" type="ORF">GGI25_000408</name>
</gene>
<proteinExistence type="predicted"/>
<dbReference type="CDD" id="cd02801">
    <property type="entry name" value="DUS_like_FMN"/>
    <property type="match status" value="1"/>
</dbReference>
<dbReference type="PANTHER" id="PTHR42907">
    <property type="entry name" value="FMN-LINKED OXIDOREDUCTASES SUPERFAMILY PROTEIN"/>
    <property type="match status" value="1"/>
</dbReference>
<keyword evidence="1" id="KW-0820">tRNA-binding</keyword>
<feature type="domain" description="DUS-like FMN-binding" evidence="5">
    <location>
        <begin position="12"/>
        <end position="314"/>
    </location>
</feature>
<dbReference type="GO" id="GO:0017150">
    <property type="term" value="F:tRNA dihydrouridine synthase activity"/>
    <property type="evidence" value="ECO:0007669"/>
    <property type="project" value="InterPro"/>
</dbReference>